<name>A0AAD6NHW9_DREDA</name>
<accession>A0AAD6NHW9</accession>
<evidence type="ECO:0000313" key="1">
    <source>
        <dbReference type="EMBL" id="KAJ6257198.1"/>
    </source>
</evidence>
<protein>
    <submittedName>
        <fullName evidence="1">Uncharacterized protein</fullName>
    </submittedName>
</protein>
<sequence>MSPTVKLVHVLNFSPDWPVKYRNQMTGHSYNLPPKTSDKIPCSEYHGDPVPLKVESDEDEEPRAIVEVGDFEFYICHDEQKKNLDIVLNIAVNAARNTEQVDDRDSYIAVARTIKQHSLIEFNYIVELYKCKDVGVVEGILKVQDGAIEESHFNELVEAKTIYLVDKCMTGKPEPRWVADDNTRLGGHWEF</sequence>
<reference evidence="1" key="1">
    <citation type="submission" date="2023-01" db="EMBL/GenBank/DDBJ databases">
        <title>The chitinases involved in constricting ring structure development in the nematode-trapping fungus Drechslerella dactyloides.</title>
        <authorList>
            <person name="Wang R."/>
            <person name="Zhang L."/>
            <person name="Tang P."/>
            <person name="Li S."/>
            <person name="Liang L."/>
        </authorList>
    </citation>
    <scope>NUCLEOTIDE SEQUENCE</scope>
    <source>
        <strain evidence="1">YMF1.00031</strain>
    </source>
</reference>
<comment type="caution">
    <text evidence="1">The sequence shown here is derived from an EMBL/GenBank/DDBJ whole genome shotgun (WGS) entry which is preliminary data.</text>
</comment>
<gene>
    <name evidence="1" type="ORF">Dda_8084</name>
</gene>
<proteinExistence type="predicted"/>
<keyword evidence="2" id="KW-1185">Reference proteome</keyword>
<evidence type="ECO:0000313" key="2">
    <source>
        <dbReference type="Proteomes" id="UP001221413"/>
    </source>
</evidence>
<dbReference type="Proteomes" id="UP001221413">
    <property type="component" value="Unassembled WGS sequence"/>
</dbReference>
<dbReference type="EMBL" id="JAQGDS010000011">
    <property type="protein sequence ID" value="KAJ6257198.1"/>
    <property type="molecule type" value="Genomic_DNA"/>
</dbReference>
<organism evidence="1 2">
    <name type="scientific">Drechslerella dactyloides</name>
    <name type="common">Nematode-trapping fungus</name>
    <name type="synonym">Arthrobotrys dactyloides</name>
    <dbReference type="NCBI Taxonomy" id="74499"/>
    <lineage>
        <taxon>Eukaryota</taxon>
        <taxon>Fungi</taxon>
        <taxon>Dikarya</taxon>
        <taxon>Ascomycota</taxon>
        <taxon>Pezizomycotina</taxon>
        <taxon>Orbiliomycetes</taxon>
        <taxon>Orbiliales</taxon>
        <taxon>Orbiliaceae</taxon>
        <taxon>Drechslerella</taxon>
    </lineage>
</organism>
<dbReference type="AlphaFoldDB" id="A0AAD6NHW9"/>